<proteinExistence type="predicted"/>
<dbReference type="Proteomes" id="UP000053257">
    <property type="component" value="Unassembled WGS sequence"/>
</dbReference>
<keyword evidence="2" id="KW-0472">Membrane</keyword>
<keyword evidence="4" id="KW-1185">Reference proteome</keyword>
<gene>
    <name evidence="3" type="ORF">PHLGIDRAFT_403508</name>
</gene>
<reference evidence="3 4" key="1">
    <citation type="journal article" date="2014" name="PLoS Genet.">
        <title>Analysis of the Phlebiopsis gigantea genome, transcriptome and secretome provides insight into its pioneer colonization strategies of wood.</title>
        <authorList>
            <person name="Hori C."/>
            <person name="Ishida T."/>
            <person name="Igarashi K."/>
            <person name="Samejima M."/>
            <person name="Suzuki H."/>
            <person name="Master E."/>
            <person name="Ferreira P."/>
            <person name="Ruiz-Duenas F.J."/>
            <person name="Held B."/>
            <person name="Canessa P."/>
            <person name="Larrondo L.F."/>
            <person name="Schmoll M."/>
            <person name="Druzhinina I.S."/>
            <person name="Kubicek C.P."/>
            <person name="Gaskell J.A."/>
            <person name="Kersten P."/>
            <person name="St John F."/>
            <person name="Glasner J."/>
            <person name="Sabat G."/>
            <person name="Splinter BonDurant S."/>
            <person name="Syed K."/>
            <person name="Yadav J."/>
            <person name="Mgbeahuruike A.C."/>
            <person name="Kovalchuk A."/>
            <person name="Asiegbu F.O."/>
            <person name="Lackner G."/>
            <person name="Hoffmeister D."/>
            <person name="Rencoret J."/>
            <person name="Gutierrez A."/>
            <person name="Sun H."/>
            <person name="Lindquist E."/>
            <person name="Barry K."/>
            <person name="Riley R."/>
            <person name="Grigoriev I.V."/>
            <person name="Henrissat B."/>
            <person name="Kues U."/>
            <person name="Berka R.M."/>
            <person name="Martinez A.T."/>
            <person name="Covert S.F."/>
            <person name="Blanchette R.A."/>
            <person name="Cullen D."/>
        </authorList>
    </citation>
    <scope>NUCLEOTIDE SEQUENCE [LARGE SCALE GENOMIC DNA]</scope>
    <source>
        <strain evidence="3 4">11061_1 CR5-6</strain>
    </source>
</reference>
<feature type="region of interest" description="Disordered" evidence="1">
    <location>
        <begin position="1"/>
        <end position="29"/>
    </location>
</feature>
<evidence type="ECO:0000313" key="4">
    <source>
        <dbReference type="Proteomes" id="UP000053257"/>
    </source>
</evidence>
<dbReference type="EMBL" id="KN840488">
    <property type="protein sequence ID" value="KIP07915.1"/>
    <property type="molecule type" value="Genomic_DNA"/>
</dbReference>
<accession>A0A0C3SBF5</accession>
<evidence type="ECO:0000256" key="2">
    <source>
        <dbReference type="SAM" id="Phobius"/>
    </source>
</evidence>
<protein>
    <submittedName>
        <fullName evidence="3">Uncharacterized protein</fullName>
    </submittedName>
</protein>
<dbReference type="HOGENOM" id="CLU_2360458_0_0_1"/>
<evidence type="ECO:0000256" key="1">
    <source>
        <dbReference type="SAM" id="MobiDB-lite"/>
    </source>
</evidence>
<sequence>MSSASPPDLEKAPQRSSESMPEKAESLRSLTVRDDWQSYAEEAPKTDSAYPDGGWRAWLTVAGAFLALVCTFGQLSSFGTFQSWYSGSNILYRAMR</sequence>
<keyword evidence="2" id="KW-0812">Transmembrane</keyword>
<dbReference type="OrthoDB" id="6499973at2759"/>
<organism evidence="3 4">
    <name type="scientific">Phlebiopsis gigantea (strain 11061_1 CR5-6)</name>
    <name type="common">White-rot fungus</name>
    <name type="synonym">Peniophora gigantea</name>
    <dbReference type="NCBI Taxonomy" id="745531"/>
    <lineage>
        <taxon>Eukaryota</taxon>
        <taxon>Fungi</taxon>
        <taxon>Dikarya</taxon>
        <taxon>Basidiomycota</taxon>
        <taxon>Agaricomycotina</taxon>
        <taxon>Agaricomycetes</taxon>
        <taxon>Polyporales</taxon>
        <taxon>Phanerochaetaceae</taxon>
        <taxon>Phlebiopsis</taxon>
    </lineage>
</organism>
<dbReference type="AlphaFoldDB" id="A0A0C3SBF5"/>
<feature type="compositionally biased region" description="Basic and acidic residues" evidence="1">
    <location>
        <begin position="20"/>
        <end position="29"/>
    </location>
</feature>
<feature type="transmembrane region" description="Helical" evidence="2">
    <location>
        <begin position="55"/>
        <end position="75"/>
    </location>
</feature>
<keyword evidence="2" id="KW-1133">Transmembrane helix</keyword>
<name>A0A0C3SBF5_PHLG1</name>
<evidence type="ECO:0000313" key="3">
    <source>
        <dbReference type="EMBL" id="KIP07915.1"/>
    </source>
</evidence>